<proteinExistence type="predicted"/>
<organism evidence="1">
    <name type="scientific">Schlesneria paludicola</name>
    <dbReference type="NCBI Taxonomy" id="360056"/>
    <lineage>
        <taxon>Bacteria</taxon>
        <taxon>Pseudomonadati</taxon>
        <taxon>Planctomycetota</taxon>
        <taxon>Planctomycetia</taxon>
        <taxon>Planctomycetales</taxon>
        <taxon>Planctomycetaceae</taxon>
        <taxon>Schlesneria</taxon>
    </lineage>
</organism>
<dbReference type="EMBL" id="DSOK01000142">
    <property type="protein sequence ID" value="HEN14757.1"/>
    <property type="molecule type" value="Genomic_DNA"/>
</dbReference>
<reference evidence="1" key="1">
    <citation type="journal article" date="2020" name="mSystems">
        <title>Genome- and Community-Level Interaction Insights into Carbon Utilization and Element Cycling Functions of Hydrothermarchaeota in Hydrothermal Sediment.</title>
        <authorList>
            <person name="Zhou Z."/>
            <person name="Liu Y."/>
            <person name="Xu W."/>
            <person name="Pan J."/>
            <person name="Luo Z.H."/>
            <person name="Li M."/>
        </authorList>
    </citation>
    <scope>NUCLEOTIDE SEQUENCE [LARGE SCALE GENOMIC DNA]</scope>
    <source>
        <strain evidence="1">SpSt-339</strain>
    </source>
</reference>
<accession>A0A7C2PG49</accession>
<sequence>MPLYVYEEVRADGQPGETYEFLQGIHEPALTTHPQTGVPIRRKLTAAWTPKPFGKHDKKEQLSDRNLEKLGFTKYVKGKSGYEKTAGDGPELIKRP</sequence>
<protein>
    <submittedName>
        <fullName evidence="1">FmdB family transcriptional regulator</fullName>
    </submittedName>
</protein>
<gene>
    <name evidence="1" type="ORF">ENQ76_04715</name>
</gene>
<evidence type="ECO:0000313" key="1">
    <source>
        <dbReference type="EMBL" id="HEN14757.1"/>
    </source>
</evidence>
<name>A0A7C2PG49_9PLAN</name>
<comment type="caution">
    <text evidence="1">The sequence shown here is derived from an EMBL/GenBank/DDBJ whole genome shotgun (WGS) entry which is preliminary data.</text>
</comment>
<dbReference type="AlphaFoldDB" id="A0A7C2PG49"/>